<evidence type="ECO:0000256" key="1">
    <source>
        <dbReference type="SAM" id="Coils"/>
    </source>
</evidence>
<proteinExistence type="predicted"/>
<accession>A0A1A8WNU5</accession>
<dbReference type="Proteomes" id="UP000078560">
    <property type="component" value="Unassembled WGS sequence"/>
</dbReference>
<gene>
    <name evidence="2" type="ORF">POVCU2_0089040</name>
</gene>
<name>A0A1A8WNU5_PLAOA</name>
<organism evidence="2 3">
    <name type="scientific">Plasmodium ovale curtisi</name>
    <dbReference type="NCBI Taxonomy" id="864141"/>
    <lineage>
        <taxon>Eukaryota</taxon>
        <taxon>Sar</taxon>
        <taxon>Alveolata</taxon>
        <taxon>Apicomplexa</taxon>
        <taxon>Aconoidasida</taxon>
        <taxon>Haemosporida</taxon>
        <taxon>Plasmodiidae</taxon>
        <taxon>Plasmodium</taxon>
        <taxon>Plasmodium (Plasmodium)</taxon>
    </lineage>
</organism>
<sequence length="154" mass="18044">MNTFNINEIQAKQIKQELLLKSTEVINLNNAINNLKSQKALFISSVYSELEASMKKETESSLLLHAQTIKLNNANKYIEKQNSKINNLVNELTKLEQRYIYHVQKDERIINELLNEKKEFVKIAEKLNIVNIENKNKNEDKMNKNKIRINELSN</sequence>
<dbReference type="AlphaFoldDB" id="A0A1A8WNU5"/>
<dbReference type="EMBL" id="FLQU01001815">
    <property type="protein sequence ID" value="SBS94557.1"/>
    <property type="molecule type" value="Genomic_DNA"/>
</dbReference>
<reference evidence="3" key="1">
    <citation type="submission" date="2016-05" db="EMBL/GenBank/DDBJ databases">
        <authorList>
            <person name="Naeem Raeece"/>
        </authorList>
    </citation>
    <scope>NUCLEOTIDE SEQUENCE [LARGE SCALE GENOMIC DNA]</scope>
</reference>
<protein>
    <submittedName>
        <fullName evidence="2">Uncharacterized protein</fullName>
    </submittedName>
</protein>
<feature type="coiled-coil region" evidence="1">
    <location>
        <begin position="71"/>
        <end position="98"/>
    </location>
</feature>
<evidence type="ECO:0000313" key="3">
    <source>
        <dbReference type="Proteomes" id="UP000078560"/>
    </source>
</evidence>
<evidence type="ECO:0000313" key="2">
    <source>
        <dbReference type="EMBL" id="SBS94557.1"/>
    </source>
</evidence>
<keyword evidence="1" id="KW-0175">Coiled coil</keyword>